<evidence type="ECO:0000313" key="3">
    <source>
        <dbReference type="Proteomes" id="UP000007947"/>
    </source>
</evidence>
<keyword evidence="3" id="KW-1185">Reference proteome</keyword>
<name>F5XF65_MICPN</name>
<dbReference type="Proteomes" id="UP000007947">
    <property type="component" value="Chromosome"/>
</dbReference>
<dbReference type="AlphaFoldDB" id="F5XF65"/>
<organism evidence="2 3">
    <name type="scientific">Microlunatus phosphovorus (strain ATCC 700054 / DSM 10555 / JCM 9379 / NBRC 101784 / NCIMB 13414 / VKM Ac-1990 / NM-1)</name>
    <dbReference type="NCBI Taxonomy" id="1032480"/>
    <lineage>
        <taxon>Bacteria</taxon>
        <taxon>Bacillati</taxon>
        <taxon>Actinomycetota</taxon>
        <taxon>Actinomycetes</taxon>
        <taxon>Propionibacteriales</taxon>
        <taxon>Propionibacteriaceae</taxon>
        <taxon>Microlunatus</taxon>
    </lineage>
</organism>
<dbReference type="EMBL" id="AP012204">
    <property type="protein sequence ID" value="BAK37803.1"/>
    <property type="molecule type" value="Genomic_DNA"/>
</dbReference>
<feature type="region of interest" description="Disordered" evidence="1">
    <location>
        <begin position="40"/>
        <end position="70"/>
    </location>
</feature>
<dbReference type="KEGG" id="mph:MLP_47890"/>
<feature type="compositionally biased region" description="Basic and acidic residues" evidence="1">
    <location>
        <begin position="43"/>
        <end position="53"/>
    </location>
</feature>
<dbReference type="HOGENOM" id="CLU_2753378_0_0_11"/>
<evidence type="ECO:0000313" key="2">
    <source>
        <dbReference type="EMBL" id="BAK37803.1"/>
    </source>
</evidence>
<proteinExistence type="predicted"/>
<sequence>MARRRETYATHAQLVVVDGPAAQTDSASRQSRVHLWLGGASRTGDRRSHHPDPHFAPTSATAHHAYLMRS</sequence>
<gene>
    <name evidence="2" type="ordered locus">MLP_47890</name>
</gene>
<protein>
    <submittedName>
        <fullName evidence="2">Uncharacterized protein</fullName>
    </submittedName>
</protein>
<evidence type="ECO:0000256" key="1">
    <source>
        <dbReference type="SAM" id="MobiDB-lite"/>
    </source>
</evidence>
<accession>F5XF65</accession>
<reference evidence="2 3" key="1">
    <citation type="submission" date="2011-05" db="EMBL/GenBank/DDBJ databases">
        <title>Whole genome sequence of Microlunatus phosphovorus NM-1.</title>
        <authorList>
            <person name="Hosoyama A."/>
            <person name="Sasaki K."/>
            <person name="Harada T."/>
            <person name="Igarashi R."/>
            <person name="Kawakoshi A."/>
            <person name="Sasagawa M."/>
            <person name="Fukada J."/>
            <person name="Nakamura S."/>
            <person name="Katano Y."/>
            <person name="Hanada S."/>
            <person name="Kamagata Y."/>
            <person name="Nakamura N."/>
            <person name="Yamazaki S."/>
            <person name="Fujita N."/>
        </authorList>
    </citation>
    <scope>NUCLEOTIDE SEQUENCE [LARGE SCALE GENOMIC DNA]</scope>
    <source>
        <strain evidence="3">ATCC 700054 / DSM 10555 / JCM 9379 / NBRC 101784 / NCIMB 13414 / VKM Ac-1990 / NM-1</strain>
    </source>
</reference>